<dbReference type="InterPro" id="IPR036273">
    <property type="entry name" value="CRAL/TRIO_N_dom_sf"/>
</dbReference>
<gene>
    <name evidence="2" type="ORF">BB560_000349</name>
</gene>
<dbReference type="SMART" id="SM01100">
    <property type="entry name" value="CRAL_TRIO_N"/>
    <property type="match status" value="1"/>
</dbReference>
<dbReference type="Proteomes" id="UP000245609">
    <property type="component" value="Unassembled WGS sequence"/>
</dbReference>
<comment type="caution">
    <text evidence="2">The sequence shown here is derived from an EMBL/GenBank/DDBJ whole genome shotgun (WGS) entry which is preliminary data.</text>
</comment>
<dbReference type="InterPro" id="IPR036865">
    <property type="entry name" value="CRAL-TRIO_dom_sf"/>
</dbReference>
<name>A0A2T9ZKJ5_9FUNG</name>
<dbReference type="Pfam" id="PF03765">
    <property type="entry name" value="CRAL_TRIO_N"/>
    <property type="match status" value="1"/>
</dbReference>
<dbReference type="Gene3D" id="3.40.525.10">
    <property type="entry name" value="CRAL-TRIO lipid binding domain"/>
    <property type="match status" value="1"/>
</dbReference>
<dbReference type="SUPFAM" id="SSF46938">
    <property type="entry name" value="CRAL/TRIO N-terminal domain"/>
    <property type="match status" value="1"/>
</dbReference>
<dbReference type="OrthoDB" id="43460at2759"/>
<dbReference type="CDD" id="cd00170">
    <property type="entry name" value="SEC14"/>
    <property type="match status" value="1"/>
</dbReference>
<dbReference type="PROSITE" id="PS50191">
    <property type="entry name" value="CRAL_TRIO"/>
    <property type="match status" value="1"/>
</dbReference>
<keyword evidence="3" id="KW-1185">Reference proteome</keyword>
<evidence type="ECO:0000313" key="3">
    <source>
        <dbReference type="Proteomes" id="UP000245609"/>
    </source>
</evidence>
<evidence type="ECO:0000259" key="1">
    <source>
        <dbReference type="PROSITE" id="PS50191"/>
    </source>
</evidence>
<feature type="domain" description="CRAL-TRIO" evidence="1">
    <location>
        <begin position="159"/>
        <end position="317"/>
    </location>
</feature>
<dbReference type="InterPro" id="IPR001251">
    <property type="entry name" value="CRAL-TRIO_dom"/>
</dbReference>
<sequence>MAKGDLTLPERYELGQKDDSGLFFNLTDEEQKKFVEFWKLILPLLKEDHVLQYINSDTRGFGKSNLSTDPKPKDPLYSKVIREVSPQESLPPPAPQLETTSFDEIFFQLCSYVHPDSIVLKFLRARKWHLENALMMLKNTITWRGVNNIEELLWYGESELNLRIMEKGISFMAGVDRLGFPVLYCDLQLLIPSEISLKDFIKFIVYTMEMAMQSISVTHEKATVVIDVSKMGLKNIDWGFFKNFLKILTDCYPECLASVLIYSNSLFFRGIWATVKPLLDPVVASKVHFTPQPSDLLKFIDKEQLAEKYKGSNPIVYKYLTPEPNENALMFNSVDAEATKEKFKQACIDFVECTSKWVNSPDPASPELKKARDSAIDNFLDSGKAYSPYYCAKTIYHRTGGFQ</sequence>
<dbReference type="PANTHER" id="PTHR46590">
    <property type="entry name" value="PHOSPHATIDYLINOSITOL TRANSFER PROTEIN CSR1-RELATED"/>
    <property type="match status" value="1"/>
</dbReference>
<dbReference type="PANTHER" id="PTHR46590:SF1">
    <property type="entry name" value="PHOSPHATIDYLINOSITOL TRANSFER PROTEIN CSR1"/>
    <property type="match status" value="1"/>
</dbReference>
<reference evidence="2 3" key="1">
    <citation type="journal article" date="2018" name="MBio">
        <title>Comparative Genomics Reveals the Core Gene Toolbox for the Fungus-Insect Symbiosis.</title>
        <authorList>
            <person name="Wang Y."/>
            <person name="Stata M."/>
            <person name="Wang W."/>
            <person name="Stajich J.E."/>
            <person name="White M.M."/>
            <person name="Moncalvo J.M."/>
        </authorList>
    </citation>
    <scope>NUCLEOTIDE SEQUENCE [LARGE SCALE GENOMIC DNA]</scope>
    <source>
        <strain evidence="2 3">SC-DP-2</strain>
    </source>
</reference>
<dbReference type="Pfam" id="PF00650">
    <property type="entry name" value="CRAL_TRIO"/>
    <property type="match status" value="1"/>
</dbReference>
<proteinExistence type="predicted"/>
<evidence type="ECO:0000313" key="2">
    <source>
        <dbReference type="EMBL" id="PVV05133.1"/>
    </source>
</evidence>
<accession>A0A2T9ZKJ5</accession>
<protein>
    <recommendedName>
        <fullName evidence="1">CRAL-TRIO domain-containing protein</fullName>
    </recommendedName>
</protein>
<dbReference type="AlphaFoldDB" id="A0A2T9ZKJ5"/>
<dbReference type="InterPro" id="IPR052432">
    <property type="entry name" value="PITP/CRAL-TRIO"/>
</dbReference>
<dbReference type="EMBL" id="MBFS01000035">
    <property type="protein sequence ID" value="PVV05133.1"/>
    <property type="molecule type" value="Genomic_DNA"/>
</dbReference>
<dbReference type="InterPro" id="IPR011074">
    <property type="entry name" value="CRAL/TRIO_N_dom"/>
</dbReference>
<organism evidence="2 3">
    <name type="scientific">Smittium megazygosporum</name>
    <dbReference type="NCBI Taxonomy" id="133381"/>
    <lineage>
        <taxon>Eukaryota</taxon>
        <taxon>Fungi</taxon>
        <taxon>Fungi incertae sedis</taxon>
        <taxon>Zoopagomycota</taxon>
        <taxon>Kickxellomycotina</taxon>
        <taxon>Harpellomycetes</taxon>
        <taxon>Harpellales</taxon>
        <taxon>Legeriomycetaceae</taxon>
        <taxon>Smittium</taxon>
    </lineage>
</organism>
<dbReference type="SMART" id="SM00516">
    <property type="entry name" value="SEC14"/>
    <property type="match status" value="1"/>
</dbReference>
<dbReference type="SUPFAM" id="SSF52087">
    <property type="entry name" value="CRAL/TRIO domain"/>
    <property type="match status" value="1"/>
</dbReference>